<feature type="transmembrane region" description="Helical" evidence="5">
    <location>
        <begin position="341"/>
        <end position="365"/>
    </location>
</feature>
<feature type="transmembrane region" description="Helical" evidence="5">
    <location>
        <begin position="62"/>
        <end position="83"/>
    </location>
</feature>
<feature type="domain" description="Major facilitator superfamily (MFS) profile" evidence="6">
    <location>
        <begin position="25"/>
        <end position="394"/>
    </location>
</feature>
<feature type="transmembrane region" description="Helical" evidence="5">
    <location>
        <begin position="215"/>
        <end position="238"/>
    </location>
</feature>
<dbReference type="InterPro" id="IPR020846">
    <property type="entry name" value="MFS_dom"/>
</dbReference>
<feature type="transmembrane region" description="Helical" evidence="5">
    <location>
        <begin position="90"/>
        <end position="109"/>
    </location>
</feature>
<evidence type="ECO:0000256" key="5">
    <source>
        <dbReference type="SAM" id="Phobius"/>
    </source>
</evidence>
<keyword evidence="4 5" id="KW-0472">Membrane</keyword>
<dbReference type="InterPro" id="IPR051788">
    <property type="entry name" value="MFS_Transporter"/>
</dbReference>
<keyword evidence="3 5" id="KW-1133">Transmembrane helix</keyword>
<organism evidence="7 8">
    <name type="scientific">Xanthomonas bonasiae</name>
    <dbReference type="NCBI Taxonomy" id="2810351"/>
    <lineage>
        <taxon>Bacteria</taxon>
        <taxon>Pseudomonadati</taxon>
        <taxon>Pseudomonadota</taxon>
        <taxon>Gammaproteobacteria</taxon>
        <taxon>Lysobacterales</taxon>
        <taxon>Lysobacteraceae</taxon>
        <taxon>Xanthomonas</taxon>
    </lineage>
</organism>
<dbReference type="Proteomes" id="UP000695802">
    <property type="component" value="Unassembled WGS sequence"/>
</dbReference>
<accession>A0ABS3B6J9</accession>
<feature type="transmembrane region" description="Helical" evidence="5">
    <location>
        <begin position="177"/>
        <end position="194"/>
    </location>
</feature>
<feature type="transmembrane region" description="Helical" evidence="5">
    <location>
        <begin position="371"/>
        <end position="392"/>
    </location>
</feature>
<dbReference type="CDD" id="cd17393">
    <property type="entry name" value="MFS_MosC_like"/>
    <property type="match status" value="1"/>
</dbReference>
<evidence type="ECO:0000313" key="7">
    <source>
        <dbReference type="EMBL" id="MBN6103051.1"/>
    </source>
</evidence>
<gene>
    <name evidence="7" type="ORF">JR064_12825</name>
</gene>
<keyword evidence="8" id="KW-1185">Reference proteome</keyword>
<evidence type="ECO:0000256" key="4">
    <source>
        <dbReference type="ARBA" id="ARBA00023136"/>
    </source>
</evidence>
<evidence type="ECO:0000256" key="1">
    <source>
        <dbReference type="ARBA" id="ARBA00004141"/>
    </source>
</evidence>
<comment type="caution">
    <text evidence="7">The sequence shown here is derived from an EMBL/GenBank/DDBJ whole genome shotgun (WGS) entry which is preliminary data.</text>
</comment>
<comment type="subcellular location">
    <subcellularLocation>
        <location evidence="1">Membrane</location>
        <topology evidence="1">Multi-pass membrane protein</topology>
    </subcellularLocation>
</comment>
<feature type="transmembrane region" description="Helical" evidence="5">
    <location>
        <begin position="311"/>
        <end position="329"/>
    </location>
</feature>
<dbReference type="RefSeq" id="WP_206229951.1">
    <property type="nucleotide sequence ID" value="NZ_JAFIWB010000013.1"/>
</dbReference>
<proteinExistence type="predicted"/>
<evidence type="ECO:0000313" key="8">
    <source>
        <dbReference type="Proteomes" id="UP000695802"/>
    </source>
</evidence>
<evidence type="ECO:0000256" key="2">
    <source>
        <dbReference type="ARBA" id="ARBA00022692"/>
    </source>
</evidence>
<feature type="transmembrane region" description="Helical" evidence="5">
    <location>
        <begin position="258"/>
        <end position="278"/>
    </location>
</feature>
<feature type="transmembrane region" description="Helical" evidence="5">
    <location>
        <begin position="152"/>
        <end position="171"/>
    </location>
</feature>
<dbReference type="PANTHER" id="PTHR23514">
    <property type="entry name" value="BYPASS OF STOP CODON PROTEIN 6"/>
    <property type="match status" value="1"/>
</dbReference>
<name>A0ABS3B6J9_9XANT</name>
<keyword evidence="2 5" id="KW-0812">Transmembrane</keyword>
<feature type="transmembrane region" description="Helical" evidence="5">
    <location>
        <begin position="115"/>
        <end position="132"/>
    </location>
</feature>
<dbReference type="SUPFAM" id="SSF103473">
    <property type="entry name" value="MFS general substrate transporter"/>
    <property type="match status" value="1"/>
</dbReference>
<dbReference type="EMBL" id="JAFIWB010000013">
    <property type="protein sequence ID" value="MBN6103051.1"/>
    <property type="molecule type" value="Genomic_DNA"/>
</dbReference>
<protein>
    <submittedName>
        <fullName evidence="7">MFS transporter</fullName>
    </submittedName>
</protein>
<dbReference type="PROSITE" id="PS50850">
    <property type="entry name" value="MFS"/>
    <property type="match status" value="1"/>
</dbReference>
<sequence>MPFDPPIATADRVTSAVPDAAARPAIRATRWVFLLSGIAMAAWAPMVPYVKARFALDDAALGLVLLAFGGGSILAMPLAGVLSHRVGSRAVMVASGLALCLGLPLVALAPTLPGVVAALLYFGAALGALDVAMNAHGVETEKRAGRPVMSSFHGVFSVGGLSGAAAMSALLALGAPLLAATLAVSALLLALLLWQRSGLLRVAAGDPAQRIPLRLPRGVVLVLAALCFICLLAEGAMLDWSAVLLREFHGVETRYAGVGYALFSVAMAAGRFGGDWVVARIGQPAMLAAGASLAACGLLLATQVPGVASGLLGYALVGLGVSNLVPILFGAAGRLPGTSPAVAIAALTTLGYTGLLAGPALIGFLAHASSLPTALLAVAGLLLLVATGSRLLRH</sequence>
<evidence type="ECO:0000259" key="6">
    <source>
        <dbReference type="PROSITE" id="PS50850"/>
    </source>
</evidence>
<dbReference type="PANTHER" id="PTHR23514:SF13">
    <property type="entry name" value="INNER MEMBRANE PROTEIN YBJJ"/>
    <property type="match status" value="1"/>
</dbReference>
<feature type="transmembrane region" description="Helical" evidence="5">
    <location>
        <begin position="31"/>
        <end position="50"/>
    </location>
</feature>
<dbReference type="Gene3D" id="1.20.1250.20">
    <property type="entry name" value="MFS general substrate transporter like domains"/>
    <property type="match status" value="2"/>
</dbReference>
<feature type="transmembrane region" description="Helical" evidence="5">
    <location>
        <begin position="285"/>
        <end position="305"/>
    </location>
</feature>
<dbReference type="InterPro" id="IPR036259">
    <property type="entry name" value="MFS_trans_sf"/>
</dbReference>
<reference evidence="7 8" key="1">
    <citation type="submission" date="2021-02" db="EMBL/GenBank/DDBJ databases">
        <title>Taxonomically Unique Crown Gall-Associated Xanthomonas Stains Have Deficiency in Virulence Repertories.</title>
        <authorList>
            <person name="Mafakheri H."/>
            <person name="Taghavi S.M."/>
            <person name="Dimkic I."/>
            <person name="Nemanja K."/>
            <person name="Osdaghi E."/>
        </authorList>
    </citation>
    <scope>NUCLEOTIDE SEQUENCE [LARGE SCALE GENOMIC DNA]</scope>
    <source>
        <strain evidence="7 8">FX4</strain>
    </source>
</reference>
<dbReference type="InterPro" id="IPR011701">
    <property type="entry name" value="MFS"/>
</dbReference>
<dbReference type="Pfam" id="PF07690">
    <property type="entry name" value="MFS_1"/>
    <property type="match status" value="1"/>
</dbReference>
<evidence type="ECO:0000256" key="3">
    <source>
        <dbReference type="ARBA" id="ARBA00022989"/>
    </source>
</evidence>